<proteinExistence type="inferred from homology"/>
<evidence type="ECO:0000256" key="4">
    <source>
        <dbReference type="PIRSR" id="PIRSR603782-2"/>
    </source>
</evidence>
<name>A0A2K8MGU2_9SPHN</name>
<feature type="binding site" evidence="3">
    <location>
        <position position="165"/>
    </location>
    <ligand>
        <name>Cu cation</name>
        <dbReference type="ChEBI" id="CHEBI:23378"/>
    </ligand>
</feature>
<dbReference type="KEGG" id="sphc:CVN68_14940"/>
<dbReference type="Proteomes" id="UP000229081">
    <property type="component" value="Chromosome"/>
</dbReference>
<keyword evidence="5" id="KW-0732">Signal</keyword>
<keyword evidence="2 3" id="KW-0186">Copper</keyword>
<reference evidence="6 7" key="1">
    <citation type="submission" date="2017-11" db="EMBL/GenBank/DDBJ databases">
        <title>Complete genome sequence of Sphingomonas sp. Strain Cra20, a psychrotolerant potential plant growth promoting rhizobacteria.</title>
        <authorList>
            <person name="Luo Y."/>
        </authorList>
    </citation>
    <scope>NUCLEOTIDE SEQUENCE [LARGE SCALE GENOMIC DNA]</scope>
    <source>
        <strain evidence="6 7">Cra20</strain>
    </source>
</reference>
<dbReference type="Gene3D" id="3.40.30.10">
    <property type="entry name" value="Glutaredoxin"/>
    <property type="match status" value="1"/>
</dbReference>
<evidence type="ECO:0000256" key="5">
    <source>
        <dbReference type="SAM" id="SignalP"/>
    </source>
</evidence>
<feature type="disulfide bond" description="Redox-active" evidence="4">
    <location>
        <begin position="72"/>
        <end position="76"/>
    </location>
</feature>
<feature type="chain" id="PRO_5014681529" evidence="5">
    <location>
        <begin position="23"/>
        <end position="200"/>
    </location>
</feature>
<feature type="binding site" evidence="3">
    <location>
        <position position="76"/>
    </location>
    <ligand>
        <name>Cu cation</name>
        <dbReference type="ChEBI" id="CHEBI:23378"/>
    </ligand>
</feature>
<keyword evidence="7" id="KW-1185">Reference proteome</keyword>
<organism evidence="6 7">
    <name type="scientific">Sphingomonas psychrotolerans</name>
    <dbReference type="NCBI Taxonomy" id="1327635"/>
    <lineage>
        <taxon>Bacteria</taxon>
        <taxon>Pseudomonadati</taxon>
        <taxon>Pseudomonadota</taxon>
        <taxon>Alphaproteobacteria</taxon>
        <taxon>Sphingomonadales</taxon>
        <taxon>Sphingomonadaceae</taxon>
        <taxon>Sphingomonas</taxon>
    </lineage>
</organism>
<dbReference type="Pfam" id="PF02630">
    <property type="entry name" value="SCO1-SenC"/>
    <property type="match status" value="1"/>
</dbReference>
<feature type="binding site" evidence="3">
    <location>
        <position position="72"/>
    </location>
    <ligand>
        <name>Cu cation</name>
        <dbReference type="ChEBI" id="CHEBI:23378"/>
    </ligand>
</feature>
<evidence type="ECO:0000256" key="2">
    <source>
        <dbReference type="ARBA" id="ARBA00023008"/>
    </source>
</evidence>
<dbReference type="PANTHER" id="PTHR12151">
    <property type="entry name" value="ELECTRON TRANSPORT PROTIN SCO1/SENC FAMILY MEMBER"/>
    <property type="match status" value="1"/>
</dbReference>
<dbReference type="InterPro" id="IPR036249">
    <property type="entry name" value="Thioredoxin-like_sf"/>
</dbReference>
<dbReference type="EMBL" id="CP024923">
    <property type="protein sequence ID" value="ATY33100.1"/>
    <property type="molecule type" value="Genomic_DNA"/>
</dbReference>
<keyword evidence="3" id="KW-0479">Metal-binding</keyword>
<accession>A0A2K8MGU2</accession>
<evidence type="ECO:0000256" key="1">
    <source>
        <dbReference type="ARBA" id="ARBA00010996"/>
    </source>
</evidence>
<keyword evidence="4" id="KW-1015">Disulfide bond</keyword>
<dbReference type="FunFam" id="3.40.30.10:FF:000013">
    <property type="entry name" value="Blast:Protein SCO1 homolog, mitochondrial"/>
    <property type="match status" value="1"/>
</dbReference>
<feature type="signal peptide" evidence="5">
    <location>
        <begin position="1"/>
        <end position="22"/>
    </location>
</feature>
<dbReference type="GO" id="GO:0046872">
    <property type="term" value="F:metal ion binding"/>
    <property type="evidence" value="ECO:0007669"/>
    <property type="project" value="UniProtKB-KW"/>
</dbReference>
<dbReference type="PANTHER" id="PTHR12151:SF25">
    <property type="entry name" value="LINALOOL DEHYDRATASE_ISOMERASE DOMAIN-CONTAINING PROTEIN"/>
    <property type="match status" value="1"/>
</dbReference>
<dbReference type="InterPro" id="IPR003782">
    <property type="entry name" value="SCO1/SenC"/>
</dbReference>
<dbReference type="OrthoDB" id="9790194at2"/>
<evidence type="ECO:0000313" key="7">
    <source>
        <dbReference type="Proteomes" id="UP000229081"/>
    </source>
</evidence>
<protein>
    <submittedName>
        <fullName evidence="6">SCO family protein</fullName>
    </submittedName>
</protein>
<dbReference type="SUPFAM" id="SSF52833">
    <property type="entry name" value="Thioredoxin-like"/>
    <property type="match status" value="1"/>
</dbReference>
<comment type="similarity">
    <text evidence="1">Belongs to the SCO1/2 family.</text>
</comment>
<evidence type="ECO:0000313" key="6">
    <source>
        <dbReference type="EMBL" id="ATY33100.1"/>
    </source>
</evidence>
<gene>
    <name evidence="6" type="ORF">CVN68_14940</name>
</gene>
<dbReference type="RefSeq" id="WP_100282905.1">
    <property type="nucleotide sequence ID" value="NZ_CP024923.1"/>
</dbReference>
<dbReference type="CDD" id="cd02968">
    <property type="entry name" value="SCO"/>
    <property type="match status" value="1"/>
</dbReference>
<sequence>MAACTMYRMFPALALLAAAPLAGCGAGKAEAPPLAGARIGGPFALVDQDGKAVRDSDFAGRYRIVYFGYTYCPDVCPTDMAKIGQAMKLLDEQAPRVAQKVVPIFITVDPERDTPAVVKQFVANFHPRIVGLTGSPQAIAAAAKSYAVYFKKQPAGPGGGYMVDHLAVAFLMGPNGEPIASLPIDKDGAAIAEQVQHWAR</sequence>
<evidence type="ECO:0000256" key="3">
    <source>
        <dbReference type="PIRSR" id="PIRSR603782-1"/>
    </source>
</evidence>
<dbReference type="AlphaFoldDB" id="A0A2K8MGU2"/>